<accession>A0ABU0WZZ6</accession>
<keyword evidence="3" id="KW-0349">Heme</keyword>
<feature type="domain" description="Dyp-type peroxidase C-terminal" evidence="9">
    <location>
        <begin position="176"/>
        <end position="314"/>
    </location>
</feature>
<evidence type="ECO:0000313" key="10">
    <source>
        <dbReference type="EMBL" id="MDQ2584912.1"/>
    </source>
</evidence>
<dbReference type="PROSITE" id="PS51257">
    <property type="entry name" value="PROKAR_LIPOPROTEIN"/>
    <property type="match status" value="1"/>
</dbReference>
<dbReference type="InterPro" id="IPR006314">
    <property type="entry name" value="Dyp_peroxidase"/>
</dbReference>
<dbReference type="PANTHER" id="PTHR30521">
    <property type="entry name" value="DEFERROCHELATASE/PEROXIDASE"/>
    <property type="match status" value="1"/>
</dbReference>
<evidence type="ECO:0000256" key="6">
    <source>
        <dbReference type="ARBA" id="ARBA00023002"/>
    </source>
</evidence>
<evidence type="ECO:0000259" key="9">
    <source>
        <dbReference type="Pfam" id="PF20628"/>
    </source>
</evidence>
<reference evidence="10 11" key="1">
    <citation type="submission" date="2017-06" db="EMBL/GenBank/DDBJ databases">
        <title>Cultured bacterium strain Saccharothrix yanglingensis Hhs.015.</title>
        <authorList>
            <person name="Xia Y."/>
        </authorList>
    </citation>
    <scope>NUCLEOTIDE SEQUENCE [LARGE SCALE GENOMIC DNA]</scope>
    <source>
        <strain evidence="10 11">Hhs.015</strain>
    </source>
</reference>
<keyword evidence="5" id="KW-0732">Signal</keyword>
<dbReference type="InterPro" id="IPR006311">
    <property type="entry name" value="TAT_signal"/>
</dbReference>
<dbReference type="InterPro" id="IPR048328">
    <property type="entry name" value="Dyp_perox_C"/>
</dbReference>
<comment type="similarity">
    <text evidence="8">Belongs to the DyP-type peroxidase family.</text>
</comment>
<dbReference type="EMBL" id="NSDM01000005">
    <property type="protein sequence ID" value="MDQ2584912.1"/>
    <property type="molecule type" value="Genomic_DNA"/>
</dbReference>
<gene>
    <name evidence="10" type="ORF">CKY47_13150</name>
</gene>
<comment type="caution">
    <text evidence="10">The sequence shown here is derived from an EMBL/GenBank/DDBJ whole genome shotgun (WGS) entry which is preliminary data.</text>
</comment>
<sequence>MSPTRRTFLAGAVLTALTGCGSPAPGPDRTEVDRTGVDRTAHPALRRPGRAGAVAFLRTGAAGPLRELRGEPDVLVGLGARLSPTTPGLTAMPPFPGEVLLPERANTDAFLQVEGDDEAACADRLTELCDALPDVEVTWRTPVRRDTVDDALQRNPFGFVEGQTNDRSILLPTGEALLAVRVIRLAHRLWDHDTGERQSRIVGRRPDGTWLDGTPPHEVPDLAADPTGAVIPLDSHVRAMNPRTPGAPSPRMLRRSWSYQAPPTPQGTPDEGVLFMAFQDDYATGFALAQSRMPADALAPYLLAVGGGYFAVPSPG</sequence>
<keyword evidence="11" id="KW-1185">Reference proteome</keyword>
<keyword evidence="2" id="KW-0575">Peroxidase</keyword>
<keyword evidence="7" id="KW-0408">Iron</keyword>
<dbReference type="SUPFAM" id="SSF54909">
    <property type="entry name" value="Dimeric alpha+beta barrel"/>
    <property type="match status" value="1"/>
</dbReference>
<keyword evidence="6" id="KW-0560">Oxidoreductase</keyword>
<dbReference type="RefSeq" id="WP_306746068.1">
    <property type="nucleotide sequence ID" value="NZ_NSDM01000005.1"/>
</dbReference>
<dbReference type="PANTHER" id="PTHR30521:SF4">
    <property type="entry name" value="DEFERROCHELATASE"/>
    <property type="match status" value="1"/>
</dbReference>
<evidence type="ECO:0000313" key="11">
    <source>
        <dbReference type="Proteomes" id="UP001225605"/>
    </source>
</evidence>
<name>A0ABU0WZZ6_9PSEU</name>
<dbReference type="Pfam" id="PF20628">
    <property type="entry name" value="Dyp_perox_C"/>
    <property type="match status" value="1"/>
</dbReference>
<evidence type="ECO:0000256" key="4">
    <source>
        <dbReference type="ARBA" id="ARBA00022723"/>
    </source>
</evidence>
<dbReference type="InterPro" id="IPR011008">
    <property type="entry name" value="Dimeric_a/b-barrel"/>
</dbReference>
<evidence type="ECO:0000256" key="3">
    <source>
        <dbReference type="ARBA" id="ARBA00022617"/>
    </source>
</evidence>
<organism evidence="10 11">
    <name type="scientific">Saccharothrix yanglingensis</name>
    <dbReference type="NCBI Taxonomy" id="659496"/>
    <lineage>
        <taxon>Bacteria</taxon>
        <taxon>Bacillati</taxon>
        <taxon>Actinomycetota</taxon>
        <taxon>Actinomycetes</taxon>
        <taxon>Pseudonocardiales</taxon>
        <taxon>Pseudonocardiaceae</taxon>
        <taxon>Saccharothrix</taxon>
    </lineage>
</organism>
<protein>
    <recommendedName>
        <fullName evidence="9">Dyp-type peroxidase C-terminal domain-containing protein</fullName>
    </recommendedName>
</protein>
<evidence type="ECO:0000256" key="2">
    <source>
        <dbReference type="ARBA" id="ARBA00022559"/>
    </source>
</evidence>
<comment type="cofactor">
    <cofactor evidence="1">
        <name>heme b</name>
        <dbReference type="ChEBI" id="CHEBI:60344"/>
    </cofactor>
</comment>
<dbReference type="Proteomes" id="UP001225605">
    <property type="component" value="Unassembled WGS sequence"/>
</dbReference>
<evidence type="ECO:0000256" key="7">
    <source>
        <dbReference type="ARBA" id="ARBA00023004"/>
    </source>
</evidence>
<dbReference type="PROSITE" id="PS51318">
    <property type="entry name" value="TAT"/>
    <property type="match status" value="1"/>
</dbReference>
<proteinExistence type="inferred from homology"/>
<keyword evidence="4" id="KW-0479">Metal-binding</keyword>
<dbReference type="PROSITE" id="PS51404">
    <property type="entry name" value="DYP_PEROXIDASE"/>
    <property type="match status" value="1"/>
</dbReference>
<evidence type="ECO:0000256" key="8">
    <source>
        <dbReference type="ARBA" id="ARBA00025737"/>
    </source>
</evidence>
<evidence type="ECO:0000256" key="1">
    <source>
        <dbReference type="ARBA" id="ARBA00001970"/>
    </source>
</evidence>
<evidence type="ECO:0000256" key="5">
    <source>
        <dbReference type="ARBA" id="ARBA00022729"/>
    </source>
</evidence>